<evidence type="ECO:0000256" key="2">
    <source>
        <dbReference type="SAM" id="MobiDB-lite"/>
    </source>
</evidence>
<dbReference type="InterPro" id="IPR039574">
    <property type="entry name" value="OGFr"/>
</dbReference>
<name>A0ABN9L3T0_9NEOB</name>
<dbReference type="Pfam" id="PF04664">
    <property type="entry name" value="OGFr_N"/>
    <property type="match status" value="1"/>
</dbReference>
<evidence type="ECO:0000313" key="5">
    <source>
        <dbReference type="Proteomes" id="UP001176940"/>
    </source>
</evidence>
<accession>A0ABN9L3T0</accession>
<reference evidence="4" key="1">
    <citation type="submission" date="2023-07" db="EMBL/GenBank/DDBJ databases">
        <authorList>
            <person name="Stuckert A."/>
        </authorList>
    </citation>
    <scope>NUCLEOTIDE SEQUENCE</scope>
</reference>
<comment type="caution">
    <text evidence="4">The sequence shown here is derived from an EMBL/GenBank/DDBJ whole genome shotgun (WGS) entry which is preliminary data.</text>
</comment>
<proteinExistence type="inferred from homology"/>
<comment type="similarity">
    <text evidence="1">Belongs to the opioid growth factor receptor family.</text>
</comment>
<gene>
    <name evidence="4" type="ORF">RIMI_LOCUS5100644</name>
</gene>
<dbReference type="EMBL" id="CAUEEQ010008552">
    <property type="protein sequence ID" value="CAJ0932473.1"/>
    <property type="molecule type" value="Genomic_DNA"/>
</dbReference>
<dbReference type="PANTHER" id="PTHR14015">
    <property type="entry name" value="OPIOID GROWTH FACTOR RECEPTOR OGFR ZETA-TYPE OPIOID RECEPTOR"/>
    <property type="match status" value="1"/>
</dbReference>
<keyword evidence="5" id="KW-1185">Reference proteome</keyword>
<dbReference type="InterPro" id="IPR006757">
    <property type="entry name" value="OGF_rcpt"/>
</dbReference>
<feature type="compositionally biased region" description="Basic and acidic residues" evidence="2">
    <location>
        <begin position="25"/>
        <end position="38"/>
    </location>
</feature>
<feature type="domain" description="Opioid growth factor receptor (OGFr) conserved" evidence="3">
    <location>
        <begin position="80"/>
        <end position="189"/>
    </location>
</feature>
<evidence type="ECO:0000313" key="4">
    <source>
        <dbReference type="EMBL" id="CAJ0932473.1"/>
    </source>
</evidence>
<evidence type="ECO:0000256" key="1">
    <source>
        <dbReference type="ARBA" id="ARBA00010365"/>
    </source>
</evidence>
<organism evidence="4 5">
    <name type="scientific">Ranitomeya imitator</name>
    <name type="common">mimic poison frog</name>
    <dbReference type="NCBI Taxonomy" id="111125"/>
    <lineage>
        <taxon>Eukaryota</taxon>
        <taxon>Metazoa</taxon>
        <taxon>Chordata</taxon>
        <taxon>Craniata</taxon>
        <taxon>Vertebrata</taxon>
        <taxon>Euteleostomi</taxon>
        <taxon>Amphibia</taxon>
        <taxon>Batrachia</taxon>
        <taxon>Anura</taxon>
        <taxon>Neobatrachia</taxon>
        <taxon>Hyloidea</taxon>
        <taxon>Dendrobatidae</taxon>
        <taxon>Dendrobatinae</taxon>
        <taxon>Ranitomeya</taxon>
    </lineage>
</organism>
<sequence length="194" mass="23496">MSRDGGEDGWTSEYDSTWEEDGEEEVGRKQERARERRSSGRYKTNYSQRWRNKAARDMQRYRHGYRGEHSSDQSCTRENSDTMYNLEFYQNKRCFEPNGLYIEELLKDWKDDNITLERNHSYIQWLFPLREYGMNSYAKPLTQSEIKIMKEDNEVKTRFLKAYKLMLQFYGITLVNEQTGELRRGENCERDLRI</sequence>
<protein>
    <recommendedName>
        <fullName evidence="3">Opioid growth factor receptor (OGFr) conserved domain-containing protein</fullName>
    </recommendedName>
</protein>
<evidence type="ECO:0000259" key="3">
    <source>
        <dbReference type="Pfam" id="PF04664"/>
    </source>
</evidence>
<dbReference type="PANTHER" id="PTHR14015:SF1">
    <property type="entry name" value="OPIOID GROWTH FACTOR RECEPTOR"/>
    <property type="match status" value="1"/>
</dbReference>
<dbReference type="Proteomes" id="UP001176940">
    <property type="component" value="Unassembled WGS sequence"/>
</dbReference>
<feature type="region of interest" description="Disordered" evidence="2">
    <location>
        <begin position="1"/>
        <end position="45"/>
    </location>
</feature>